<dbReference type="SUPFAM" id="SSF51215">
    <property type="entry name" value="Regulatory protein AraC"/>
    <property type="match status" value="1"/>
</dbReference>
<keyword evidence="2" id="KW-0238">DNA-binding</keyword>
<proteinExistence type="predicted"/>
<gene>
    <name evidence="5" type="ORF">H8730_01465</name>
</gene>
<organism evidence="5 6">
    <name type="scientific">Bianquea renquensis</name>
    <dbReference type="NCBI Taxonomy" id="2763661"/>
    <lineage>
        <taxon>Bacteria</taxon>
        <taxon>Bacillati</taxon>
        <taxon>Bacillota</taxon>
        <taxon>Clostridia</taxon>
        <taxon>Eubacteriales</taxon>
        <taxon>Bianqueaceae</taxon>
        <taxon>Bianquea</taxon>
    </lineage>
</organism>
<sequence length="284" mass="33558">MEWDQYYVEVPEFKITYVDAIIEQKHAPVIHYHNVFELDLFVKSDNDCFIKNTRYPLQDFSLLFICPRDMHILHYKAGSQYSRFVINFSADILRPYLAIQGLDSILDQLETRLLTLPPDVYSRILALFLAVYKCKSNPGNYSEKQLTAMQQSHLLVLFWEVYCLLNQYPSSTPTSKPSLLIKNVIQHMDQSYSEPLTLDLLQETFYVNKYYLCHIFKKETGVPIIEYLNCRRIIEAQKLLMNTHLSISEICFACGFNNLQHFYRTFKKYTTYSPKQYRLPQSDT</sequence>
<comment type="caution">
    <text evidence="5">The sequence shown here is derived from an EMBL/GenBank/DDBJ whole genome shotgun (WGS) entry which is preliminary data.</text>
</comment>
<dbReference type="PANTHER" id="PTHR43280:SF28">
    <property type="entry name" value="HTH-TYPE TRANSCRIPTIONAL ACTIVATOR RHAS"/>
    <property type="match status" value="1"/>
</dbReference>
<keyword evidence="3" id="KW-0804">Transcription</keyword>
<dbReference type="InterPro" id="IPR018060">
    <property type="entry name" value="HTH_AraC"/>
</dbReference>
<dbReference type="Pfam" id="PF12833">
    <property type="entry name" value="HTH_18"/>
    <property type="match status" value="1"/>
</dbReference>
<keyword evidence="1" id="KW-0805">Transcription regulation</keyword>
<reference evidence="5" key="1">
    <citation type="submission" date="2020-08" db="EMBL/GenBank/DDBJ databases">
        <title>Genome public.</title>
        <authorList>
            <person name="Liu C."/>
            <person name="Sun Q."/>
        </authorList>
    </citation>
    <scope>NUCLEOTIDE SEQUENCE</scope>
    <source>
        <strain evidence="5">NSJ-32</strain>
    </source>
</reference>
<dbReference type="PROSITE" id="PS01124">
    <property type="entry name" value="HTH_ARAC_FAMILY_2"/>
    <property type="match status" value="1"/>
</dbReference>
<dbReference type="InterPro" id="IPR009057">
    <property type="entry name" value="Homeodomain-like_sf"/>
</dbReference>
<dbReference type="GO" id="GO:0043565">
    <property type="term" value="F:sequence-specific DNA binding"/>
    <property type="evidence" value="ECO:0007669"/>
    <property type="project" value="InterPro"/>
</dbReference>
<evidence type="ECO:0000256" key="1">
    <source>
        <dbReference type="ARBA" id="ARBA00023015"/>
    </source>
</evidence>
<dbReference type="AlphaFoldDB" id="A0A926DS01"/>
<name>A0A926DS01_9FIRM</name>
<evidence type="ECO:0000313" key="5">
    <source>
        <dbReference type="EMBL" id="MBC8542220.1"/>
    </source>
</evidence>
<evidence type="ECO:0000256" key="3">
    <source>
        <dbReference type="ARBA" id="ARBA00023163"/>
    </source>
</evidence>
<dbReference type="InterPro" id="IPR020449">
    <property type="entry name" value="Tscrpt_reg_AraC-type_HTH"/>
</dbReference>
<dbReference type="Proteomes" id="UP000657006">
    <property type="component" value="Unassembled WGS sequence"/>
</dbReference>
<dbReference type="InterPro" id="IPR037923">
    <property type="entry name" value="HTH-like"/>
</dbReference>
<feature type="domain" description="HTH araC/xylS-type" evidence="4">
    <location>
        <begin position="182"/>
        <end position="280"/>
    </location>
</feature>
<protein>
    <submittedName>
        <fullName evidence="5">Helix-turn-helix transcriptional regulator</fullName>
    </submittedName>
</protein>
<dbReference type="PANTHER" id="PTHR43280">
    <property type="entry name" value="ARAC-FAMILY TRANSCRIPTIONAL REGULATOR"/>
    <property type="match status" value="1"/>
</dbReference>
<dbReference type="SUPFAM" id="SSF46689">
    <property type="entry name" value="Homeodomain-like"/>
    <property type="match status" value="2"/>
</dbReference>
<accession>A0A926DS01</accession>
<dbReference type="Gene3D" id="1.10.10.60">
    <property type="entry name" value="Homeodomain-like"/>
    <property type="match status" value="2"/>
</dbReference>
<evidence type="ECO:0000259" key="4">
    <source>
        <dbReference type="PROSITE" id="PS01124"/>
    </source>
</evidence>
<evidence type="ECO:0000256" key="2">
    <source>
        <dbReference type="ARBA" id="ARBA00023125"/>
    </source>
</evidence>
<dbReference type="SMART" id="SM00342">
    <property type="entry name" value="HTH_ARAC"/>
    <property type="match status" value="1"/>
</dbReference>
<dbReference type="RefSeq" id="WP_177718258.1">
    <property type="nucleotide sequence ID" value="NZ_JACRSQ010000001.1"/>
</dbReference>
<keyword evidence="6" id="KW-1185">Reference proteome</keyword>
<dbReference type="GO" id="GO:0003700">
    <property type="term" value="F:DNA-binding transcription factor activity"/>
    <property type="evidence" value="ECO:0007669"/>
    <property type="project" value="InterPro"/>
</dbReference>
<dbReference type="PRINTS" id="PR00032">
    <property type="entry name" value="HTHARAC"/>
</dbReference>
<dbReference type="EMBL" id="JACRSQ010000001">
    <property type="protein sequence ID" value="MBC8542220.1"/>
    <property type="molecule type" value="Genomic_DNA"/>
</dbReference>
<evidence type="ECO:0000313" key="6">
    <source>
        <dbReference type="Proteomes" id="UP000657006"/>
    </source>
</evidence>